<dbReference type="GO" id="GO:0004315">
    <property type="term" value="F:3-oxoacyl-[acyl-carrier-protein] synthase activity"/>
    <property type="evidence" value="ECO:0007669"/>
    <property type="project" value="InterPro"/>
</dbReference>
<dbReference type="InterPro" id="IPR016039">
    <property type="entry name" value="Thiolase-like"/>
</dbReference>
<reference evidence="5" key="2">
    <citation type="journal article" date="2021" name="PeerJ">
        <title>Extensive microbial diversity within the chicken gut microbiome revealed by metagenomics and culture.</title>
        <authorList>
            <person name="Gilroy R."/>
            <person name="Ravi A."/>
            <person name="Getino M."/>
            <person name="Pursley I."/>
            <person name="Horton D.L."/>
            <person name="Alikhan N.F."/>
            <person name="Baker D."/>
            <person name="Gharbi K."/>
            <person name="Hall N."/>
            <person name="Watson M."/>
            <person name="Adriaenssens E.M."/>
            <person name="Foster-Nyarko E."/>
            <person name="Jarju S."/>
            <person name="Secka A."/>
            <person name="Antonio M."/>
            <person name="Oren A."/>
            <person name="Chaudhuri R.R."/>
            <person name="La Ragione R."/>
            <person name="Hildebrand F."/>
            <person name="Pallen M.J."/>
        </authorList>
    </citation>
    <scope>NUCLEOTIDE SEQUENCE</scope>
    <source>
        <strain evidence="5">6276</strain>
    </source>
</reference>
<dbReference type="Pfam" id="PF00109">
    <property type="entry name" value="ketoacyl-synt"/>
    <property type="match status" value="1"/>
</dbReference>
<dbReference type="PROSITE" id="PS52004">
    <property type="entry name" value="KS3_2"/>
    <property type="match status" value="1"/>
</dbReference>
<sequence>MKRVVVTGMSQISPLGANREDAFKRLLEMKNRVKYLPELEQYTRLNTKLAAPADEFVIPSHYNRKVLRTMGRVGVLSVASAEDALKDAGLLGNDIITNGQTGVSYGSSSGSLDSIIEFYSMMVDKEVKGVTSGSYVKMMAQTCCVNISLYFKTTGRLIPTSTACTSGSMGIGYAYEAIKNGYQTVMIAGGADELHPTQIAIFDTLYATSQKNSAPELTPSPFDKDRDGLVIGEGAGTMILEEYEHAKKRGAKIYAEVIGFGTSTDGTHITSPNRDKMKSALELALKDANISPDEIGYVNAHGTATIQGDLAESNATYDIFKRPVPTSSIKSYTGHTLGACGAVEAILTLDMTHKNWFCPTINLATVDEECGKLDYIKSEGREINTNIVMSNNFAFGGINTSLIFKVHI</sequence>
<dbReference type="GO" id="GO:0005829">
    <property type="term" value="C:cytosol"/>
    <property type="evidence" value="ECO:0007669"/>
    <property type="project" value="TreeGrafter"/>
</dbReference>
<dbReference type="Pfam" id="PF02801">
    <property type="entry name" value="Ketoacyl-synt_C"/>
    <property type="match status" value="1"/>
</dbReference>
<keyword evidence="2 3" id="KW-0808">Transferase</keyword>
<name>A0A9D1EYP7_9BACT</name>
<dbReference type="InterPro" id="IPR014030">
    <property type="entry name" value="Ketoacyl_synth_N"/>
</dbReference>
<gene>
    <name evidence="5" type="ORF">IAC10_05805</name>
</gene>
<evidence type="ECO:0000256" key="1">
    <source>
        <dbReference type="ARBA" id="ARBA00008467"/>
    </source>
</evidence>
<dbReference type="InterPro" id="IPR020841">
    <property type="entry name" value="PKS_Beta-ketoAc_synthase_dom"/>
</dbReference>
<dbReference type="InterPro" id="IPR014031">
    <property type="entry name" value="Ketoacyl_synth_C"/>
</dbReference>
<dbReference type="PANTHER" id="PTHR11712">
    <property type="entry name" value="POLYKETIDE SYNTHASE-RELATED"/>
    <property type="match status" value="1"/>
</dbReference>
<dbReference type="EMBL" id="DVIU01000117">
    <property type="protein sequence ID" value="HIS36129.1"/>
    <property type="molecule type" value="Genomic_DNA"/>
</dbReference>
<dbReference type="SUPFAM" id="SSF53901">
    <property type="entry name" value="Thiolase-like"/>
    <property type="match status" value="2"/>
</dbReference>
<comment type="similarity">
    <text evidence="1 3">Belongs to the thiolase-like superfamily. Beta-ketoacyl-ACP synthases family.</text>
</comment>
<accession>A0A9D1EYP7</accession>
<dbReference type="GO" id="GO:0006633">
    <property type="term" value="P:fatty acid biosynthetic process"/>
    <property type="evidence" value="ECO:0007669"/>
    <property type="project" value="InterPro"/>
</dbReference>
<evidence type="ECO:0000256" key="3">
    <source>
        <dbReference type="RuleBase" id="RU003694"/>
    </source>
</evidence>
<dbReference type="AlphaFoldDB" id="A0A9D1EYP7"/>
<evidence type="ECO:0000313" key="6">
    <source>
        <dbReference type="Proteomes" id="UP000823928"/>
    </source>
</evidence>
<dbReference type="SMART" id="SM00825">
    <property type="entry name" value="PKS_KS"/>
    <property type="match status" value="1"/>
</dbReference>
<evidence type="ECO:0000256" key="2">
    <source>
        <dbReference type="ARBA" id="ARBA00022679"/>
    </source>
</evidence>
<evidence type="ECO:0000259" key="4">
    <source>
        <dbReference type="PROSITE" id="PS52004"/>
    </source>
</evidence>
<reference evidence="5" key="1">
    <citation type="submission" date="2020-10" db="EMBL/GenBank/DDBJ databases">
        <authorList>
            <person name="Gilroy R."/>
        </authorList>
    </citation>
    <scope>NUCLEOTIDE SEQUENCE</scope>
    <source>
        <strain evidence="5">6276</strain>
    </source>
</reference>
<evidence type="ECO:0000313" key="5">
    <source>
        <dbReference type="EMBL" id="HIS36129.1"/>
    </source>
</evidence>
<organism evidence="5 6">
    <name type="scientific">Candidatus Scatousia excrementigallinarum</name>
    <dbReference type="NCBI Taxonomy" id="2840935"/>
    <lineage>
        <taxon>Bacteria</taxon>
        <taxon>Candidatus Scatousia</taxon>
    </lineage>
</organism>
<dbReference type="InterPro" id="IPR000794">
    <property type="entry name" value="Beta-ketoacyl_synthase"/>
</dbReference>
<dbReference type="NCBIfam" id="NF006587">
    <property type="entry name" value="PRK09116.1"/>
    <property type="match status" value="1"/>
</dbReference>
<dbReference type="PROSITE" id="PS00606">
    <property type="entry name" value="KS3_1"/>
    <property type="match status" value="1"/>
</dbReference>
<dbReference type="PANTHER" id="PTHR11712:SF325">
    <property type="entry name" value="3-OXOACYL-(ACYL-CARRIER-PROTEIN) SYNTHASE II FABF"/>
    <property type="match status" value="1"/>
</dbReference>
<protein>
    <submittedName>
        <fullName evidence="5">Beta-ketoacyl-ACP synthase</fullName>
    </submittedName>
</protein>
<dbReference type="Proteomes" id="UP000823928">
    <property type="component" value="Unassembled WGS sequence"/>
</dbReference>
<feature type="domain" description="Ketosynthase family 3 (KS3)" evidence="4">
    <location>
        <begin position="1"/>
        <end position="406"/>
    </location>
</feature>
<dbReference type="InterPro" id="IPR018201">
    <property type="entry name" value="Ketoacyl_synth_AS"/>
</dbReference>
<proteinExistence type="inferred from homology"/>
<dbReference type="CDD" id="cd00834">
    <property type="entry name" value="KAS_I_II"/>
    <property type="match status" value="1"/>
</dbReference>
<comment type="caution">
    <text evidence="5">The sequence shown here is derived from an EMBL/GenBank/DDBJ whole genome shotgun (WGS) entry which is preliminary data.</text>
</comment>
<dbReference type="Gene3D" id="3.40.47.10">
    <property type="match status" value="1"/>
</dbReference>